<dbReference type="AlphaFoldDB" id="A0A2S7IVD8"/>
<dbReference type="Pfam" id="PF00535">
    <property type="entry name" value="Glycos_transf_2"/>
    <property type="match status" value="1"/>
</dbReference>
<evidence type="ECO:0000256" key="3">
    <source>
        <dbReference type="ARBA" id="ARBA00022679"/>
    </source>
</evidence>
<dbReference type="RefSeq" id="WP_104757246.1">
    <property type="nucleotide sequence ID" value="NZ_JAGSIC010000026.1"/>
</dbReference>
<keyword evidence="4" id="KW-1133">Transmembrane helix</keyword>
<dbReference type="CDD" id="cd00761">
    <property type="entry name" value="Glyco_tranf_GTA_type"/>
    <property type="match status" value="1"/>
</dbReference>
<proteinExistence type="inferred from homology"/>
<dbReference type="EMBL" id="PTRC01000040">
    <property type="protein sequence ID" value="PQA71918.1"/>
    <property type="molecule type" value="Genomic_DNA"/>
</dbReference>
<dbReference type="Gene3D" id="3.90.550.10">
    <property type="entry name" value="Spore Coat Polysaccharide Biosynthesis Protein SpsA, Chain A"/>
    <property type="match status" value="1"/>
</dbReference>
<feature type="domain" description="Glycosyltransferase 2-like" evidence="5">
    <location>
        <begin position="8"/>
        <end position="157"/>
    </location>
</feature>
<accession>A0A2S7IVD8</accession>
<keyword evidence="3 6" id="KW-0808">Transferase</keyword>
<evidence type="ECO:0000256" key="4">
    <source>
        <dbReference type="SAM" id="Phobius"/>
    </source>
</evidence>
<dbReference type="PANTHER" id="PTHR43179">
    <property type="entry name" value="RHAMNOSYLTRANSFERASE WBBL"/>
    <property type="match status" value="1"/>
</dbReference>
<dbReference type="Proteomes" id="UP000238493">
    <property type="component" value="Unassembled WGS sequence"/>
</dbReference>
<comment type="caution">
    <text evidence="6">The sequence shown here is derived from an EMBL/GenBank/DDBJ whole genome shotgun (WGS) entry which is preliminary data.</text>
</comment>
<dbReference type="PANTHER" id="PTHR43179:SF12">
    <property type="entry name" value="GALACTOFURANOSYLTRANSFERASE GLFT2"/>
    <property type="match status" value="1"/>
</dbReference>
<protein>
    <submittedName>
        <fullName evidence="6">Glycosyl transferase family A</fullName>
    </submittedName>
</protein>
<keyword evidence="7" id="KW-1185">Reference proteome</keyword>
<evidence type="ECO:0000259" key="5">
    <source>
        <dbReference type="Pfam" id="PF00535"/>
    </source>
</evidence>
<evidence type="ECO:0000256" key="1">
    <source>
        <dbReference type="ARBA" id="ARBA00006739"/>
    </source>
</evidence>
<dbReference type="GO" id="GO:0016757">
    <property type="term" value="F:glycosyltransferase activity"/>
    <property type="evidence" value="ECO:0007669"/>
    <property type="project" value="UniProtKB-KW"/>
</dbReference>
<organism evidence="6 7">
    <name type="scientific">Brucella oryzae</name>
    <dbReference type="NCBI Taxonomy" id="335286"/>
    <lineage>
        <taxon>Bacteria</taxon>
        <taxon>Pseudomonadati</taxon>
        <taxon>Pseudomonadota</taxon>
        <taxon>Alphaproteobacteria</taxon>
        <taxon>Hyphomicrobiales</taxon>
        <taxon>Brucellaceae</taxon>
        <taxon>Brucella/Ochrobactrum group</taxon>
        <taxon>Brucella</taxon>
    </lineage>
</organism>
<feature type="transmembrane region" description="Helical" evidence="4">
    <location>
        <begin position="291"/>
        <end position="310"/>
    </location>
</feature>
<evidence type="ECO:0000313" key="7">
    <source>
        <dbReference type="Proteomes" id="UP000238493"/>
    </source>
</evidence>
<keyword evidence="2" id="KW-0328">Glycosyltransferase</keyword>
<comment type="similarity">
    <text evidence="1">Belongs to the glycosyltransferase 2 family.</text>
</comment>
<dbReference type="SUPFAM" id="SSF53448">
    <property type="entry name" value="Nucleotide-diphospho-sugar transferases"/>
    <property type="match status" value="1"/>
</dbReference>
<sequence>MPKLNIIIATVTRNRPRMLVNLYQSLSGLDFPDAVDVEFLIIENNLVSTSHDWLHEIRSKIGPRRVNYSLEKSIGISCARNHALEYAKQTEADFLVFVDDDELVEPDWLQQLLAEQQRSDFDIVGSPVRPRLFKAQLNMWQRLIWSGVEKNSARAELRTRKLWQENRADAIKVATGSWMGKLDFFRRTGLRFDSQLGLTGGEDWNLWLKAKALGARTGWAPNAIVYETVPCCRISFSYHFRRSRDHNATEFGLRYSENPEQAIKQVPLKILSRAWKLIVSICALPFKGGQAVVSLAMALGGIVGLIQAFCGKRPRHYAKTTGF</sequence>
<gene>
    <name evidence="6" type="ORF">C3731_19260</name>
</gene>
<evidence type="ECO:0000313" key="6">
    <source>
        <dbReference type="EMBL" id="PQA71918.1"/>
    </source>
</evidence>
<dbReference type="InterPro" id="IPR001173">
    <property type="entry name" value="Glyco_trans_2-like"/>
</dbReference>
<dbReference type="InterPro" id="IPR029044">
    <property type="entry name" value="Nucleotide-diphossugar_trans"/>
</dbReference>
<evidence type="ECO:0000256" key="2">
    <source>
        <dbReference type="ARBA" id="ARBA00022676"/>
    </source>
</evidence>
<keyword evidence="4" id="KW-0472">Membrane</keyword>
<reference evidence="6 7" key="1">
    <citation type="submission" date="2018-02" db="EMBL/GenBank/DDBJ databases">
        <title>Draft genome sequence of Ochrobactrum oryzae found in Brazil.</title>
        <authorList>
            <person name="Cerdeira L."/>
            <person name="Andrade F."/>
            <person name="Zacariotto T."/>
            <person name="Barbosa B."/>
            <person name="Santos S."/>
            <person name="Cassetari V."/>
            <person name="Lincopan N."/>
        </authorList>
    </citation>
    <scope>NUCLEOTIDE SEQUENCE [LARGE SCALE GENOMIC DNA]</scope>
    <source>
        <strain evidence="6 7">OA447</strain>
    </source>
</reference>
<keyword evidence="4" id="KW-0812">Transmembrane</keyword>
<name>A0A2S7IVD8_9HYPH</name>
<dbReference type="OrthoDB" id="6116224at2"/>